<dbReference type="EMBL" id="BAABME010008769">
    <property type="protein sequence ID" value="GAA0173790.1"/>
    <property type="molecule type" value="Genomic_DNA"/>
</dbReference>
<proteinExistence type="predicted"/>
<name>A0AAV3RD70_LITER</name>
<comment type="caution">
    <text evidence="1">The sequence shown here is derived from an EMBL/GenBank/DDBJ whole genome shotgun (WGS) entry which is preliminary data.</text>
</comment>
<dbReference type="Proteomes" id="UP001454036">
    <property type="component" value="Unassembled WGS sequence"/>
</dbReference>
<dbReference type="AlphaFoldDB" id="A0AAV3RD70"/>
<evidence type="ECO:0000313" key="1">
    <source>
        <dbReference type="EMBL" id="GAA0173790.1"/>
    </source>
</evidence>
<keyword evidence="2" id="KW-1185">Reference proteome</keyword>
<accession>A0AAV3RD70</accession>
<gene>
    <name evidence="1" type="ORF">LIER_27334</name>
</gene>
<organism evidence="1 2">
    <name type="scientific">Lithospermum erythrorhizon</name>
    <name type="common">Purple gromwell</name>
    <name type="synonym">Lithospermum officinale var. erythrorhizon</name>
    <dbReference type="NCBI Taxonomy" id="34254"/>
    <lineage>
        <taxon>Eukaryota</taxon>
        <taxon>Viridiplantae</taxon>
        <taxon>Streptophyta</taxon>
        <taxon>Embryophyta</taxon>
        <taxon>Tracheophyta</taxon>
        <taxon>Spermatophyta</taxon>
        <taxon>Magnoliopsida</taxon>
        <taxon>eudicotyledons</taxon>
        <taxon>Gunneridae</taxon>
        <taxon>Pentapetalae</taxon>
        <taxon>asterids</taxon>
        <taxon>lamiids</taxon>
        <taxon>Boraginales</taxon>
        <taxon>Boraginaceae</taxon>
        <taxon>Boraginoideae</taxon>
        <taxon>Lithospermeae</taxon>
        <taxon>Lithospermum</taxon>
    </lineage>
</organism>
<sequence>MEADDECSGDFLSYRLQGGNMRDQRVQRPLLIVESKTRHEGSPMMGIGIEKRLQRLEKIVGVQSSVQSLKK</sequence>
<reference evidence="1 2" key="1">
    <citation type="submission" date="2024-01" db="EMBL/GenBank/DDBJ databases">
        <title>The complete chloroplast genome sequence of Lithospermum erythrorhizon: insights into the phylogenetic relationship among Boraginaceae species and the maternal lineages of purple gromwells.</title>
        <authorList>
            <person name="Okada T."/>
            <person name="Watanabe K."/>
        </authorList>
    </citation>
    <scope>NUCLEOTIDE SEQUENCE [LARGE SCALE GENOMIC DNA]</scope>
</reference>
<protein>
    <submittedName>
        <fullName evidence="1">Uncharacterized protein</fullName>
    </submittedName>
</protein>
<evidence type="ECO:0000313" key="2">
    <source>
        <dbReference type="Proteomes" id="UP001454036"/>
    </source>
</evidence>